<keyword evidence="2" id="KW-0614">Plasmid</keyword>
<dbReference type="EMBL" id="AP014705">
    <property type="protein sequence ID" value="BAQ49627.1"/>
    <property type="molecule type" value="Genomic_DNA"/>
</dbReference>
<reference evidence="2 3" key="1">
    <citation type="journal article" date="2015" name="Genome Announc.">
        <title>Complete Genome Sequence of Methylobacterium aquaticum Strain 22A, Isolated from Racomitrium japonicum Moss.</title>
        <authorList>
            <person name="Tani A."/>
            <person name="Ogura Y."/>
            <person name="Hayashi T."/>
            <person name="Kimbara K."/>
        </authorList>
    </citation>
    <scope>NUCLEOTIDE SEQUENCE [LARGE SCALE GENOMIC DNA]</scope>
    <source>
        <strain evidence="2 3">MA-22A</strain>
        <plasmid evidence="3">Plasmid pMaq22A_1p DNA</plasmid>
    </source>
</reference>
<dbReference type="KEGG" id="maqu:Maq22A_1p37200"/>
<evidence type="ECO:0000259" key="1">
    <source>
        <dbReference type="Pfam" id="PF00717"/>
    </source>
</evidence>
<dbReference type="GO" id="GO:0003677">
    <property type="term" value="F:DNA binding"/>
    <property type="evidence" value="ECO:0007669"/>
    <property type="project" value="UniProtKB-KW"/>
</dbReference>
<protein>
    <submittedName>
        <fullName evidence="2">DNA-binding protein</fullName>
    </submittedName>
</protein>
<dbReference type="CDD" id="cd06529">
    <property type="entry name" value="S24_LexA-like"/>
    <property type="match status" value="1"/>
</dbReference>
<dbReference type="Gene3D" id="2.10.109.10">
    <property type="entry name" value="Umud Fragment, subunit A"/>
    <property type="match status" value="1"/>
</dbReference>
<dbReference type="InterPro" id="IPR036286">
    <property type="entry name" value="LexA/Signal_pep-like_sf"/>
</dbReference>
<dbReference type="AlphaFoldDB" id="A0A0C6FRD5"/>
<dbReference type="PATRIC" id="fig|270351.10.peg.6715"/>
<accession>A0A0C6FRD5</accession>
<dbReference type="RefSeq" id="WP_060850650.1">
    <property type="nucleotide sequence ID" value="NZ_AP014705.1"/>
</dbReference>
<dbReference type="Pfam" id="PF00717">
    <property type="entry name" value="Peptidase_S24"/>
    <property type="match status" value="1"/>
</dbReference>
<evidence type="ECO:0000313" key="2">
    <source>
        <dbReference type="EMBL" id="BAQ49627.1"/>
    </source>
</evidence>
<sequence length="223" mass="23566">MLSHERIWSAIDHLAQRNNLTASGLARRAGLDATSFNRSKRISPDGRKRWPSTESVSKVLAATGASLDEFLRLIEPRGPAPAPSASRPGAIQPCEARVTVPVIDCGSAAGHLGANGLPGRGSVLQEMALPGLDEDGCFAIEVRGGALTPLYREGDVLVLSPTAAMREGDRVVTCLDGGGILAAELRRRTARAAELSGPLPGAPDRVIPAAEIAWMARVMWVRH</sequence>
<feature type="domain" description="Peptidase S24/S26A/S26B/S26C" evidence="1">
    <location>
        <begin position="133"/>
        <end position="219"/>
    </location>
</feature>
<gene>
    <name evidence="2" type="ORF">Maq22A_1p37200</name>
</gene>
<dbReference type="Proteomes" id="UP000061432">
    <property type="component" value="Plasmid pMaq22A_1p"/>
</dbReference>
<dbReference type="InterPro" id="IPR015927">
    <property type="entry name" value="Peptidase_S24_S26A/B/C"/>
</dbReference>
<dbReference type="SUPFAM" id="SSF51306">
    <property type="entry name" value="LexA/Signal peptidase"/>
    <property type="match status" value="1"/>
</dbReference>
<dbReference type="OrthoDB" id="9792157at2"/>
<keyword evidence="2" id="KW-0238">DNA-binding</keyword>
<evidence type="ECO:0000313" key="3">
    <source>
        <dbReference type="Proteomes" id="UP000061432"/>
    </source>
</evidence>
<dbReference type="InterPro" id="IPR039418">
    <property type="entry name" value="LexA-like"/>
</dbReference>
<name>A0A0C6FRD5_9HYPH</name>
<geneLocation type="plasmid" evidence="3">
    <name>pMaq22A_1p DNA</name>
</geneLocation>
<organism evidence="2 3">
    <name type="scientific">Methylobacterium aquaticum</name>
    <dbReference type="NCBI Taxonomy" id="270351"/>
    <lineage>
        <taxon>Bacteria</taxon>
        <taxon>Pseudomonadati</taxon>
        <taxon>Pseudomonadota</taxon>
        <taxon>Alphaproteobacteria</taxon>
        <taxon>Hyphomicrobiales</taxon>
        <taxon>Methylobacteriaceae</taxon>
        <taxon>Methylobacterium</taxon>
    </lineage>
</organism>
<reference evidence="3" key="2">
    <citation type="submission" date="2015-01" db="EMBL/GenBank/DDBJ databases">
        <title>Complete genome sequence of Methylobacterium aquaticum strain 22A.</title>
        <authorList>
            <person name="Tani A."/>
            <person name="Ogura Y."/>
            <person name="Hayashi T."/>
        </authorList>
    </citation>
    <scope>NUCLEOTIDE SEQUENCE [LARGE SCALE GENOMIC DNA]</scope>
    <source>
        <strain evidence="3">MA-22A</strain>
        <plasmid evidence="3">Plasmid pMaq22A_1p DNA</plasmid>
    </source>
</reference>
<proteinExistence type="predicted"/>